<dbReference type="Proteomes" id="UP000240971">
    <property type="component" value="Unassembled WGS sequence"/>
</dbReference>
<dbReference type="EMBL" id="PYAW01000002">
    <property type="protein sequence ID" value="PSL47885.1"/>
    <property type="molecule type" value="Genomic_DNA"/>
</dbReference>
<name>A0A2P8HNU7_CHINA</name>
<dbReference type="GO" id="GO:0051213">
    <property type="term" value="F:dioxygenase activity"/>
    <property type="evidence" value="ECO:0007669"/>
    <property type="project" value="UniProtKB-KW"/>
</dbReference>
<reference evidence="2 3" key="1">
    <citation type="submission" date="2018-03" db="EMBL/GenBank/DDBJ databases">
        <title>Genomic Encyclopedia of Archaeal and Bacterial Type Strains, Phase II (KMG-II): from individual species to whole genera.</title>
        <authorList>
            <person name="Goeker M."/>
        </authorList>
    </citation>
    <scope>NUCLEOTIDE SEQUENCE [LARGE SCALE GENOMIC DNA]</scope>
    <source>
        <strain evidence="2 3">DSM 24859</strain>
    </source>
</reference>
<dbReference type="PANTHER" id="PTHR38599:SF1">
    <property type="entry name" value="CUPIN DOMAIN PROTEIN (AFU_ORTHOLOGUE AFUA_3G13620)"/>
    <property type="match status" value="1"/>
</dbReference>
<dbReference type="AlphaFoldDB" id="A0A2P8HNU7"/>
<dbReference type="PANTHER" id="PTHR38599">
    <property type="entry name" value="CUPIN DOMAIN PROTEIN (AFU_ORTHOLOGUE AFUA_3G13620)"/>
    <property type="match status" value="1"/>
</dbReference>
<accession>A0A2P8HNU7</accession>
<dbReference type="Gene3D" id="2.60.120.10">
    <property type="entry name" value="Jelly Rolls"/>
    <property type="match status" value="1"/>
</dbReference>
<keyword evidence="2" id="KW-0560">Oxidoreductase</keyword>
<dbReference type="InterPro" id="IPR014710">
    <property type="entry name" value="RmlC-like_jellyroll"/>
</dbReference>
<sequence length="126" mass="13836">MMPLLYAGSLLAQSAPTTVINRKQLFQQILAKTSIEEVRMDQITFAPGQGAPVHHHPCEVYGYVVSGEILYQPAGEEAVLLHTGDAFREAAGQEITAFKNAHDDKPATFVAIYLLKKNQSNIIVNQ</sequence>
<feature type="domain" description="Cupin type-2" evidence="1">
    <location>
        <begin position="43"/>
        <end position="113"/>
    </location>
</feature>
<organism evidence="2 3">
    <name type="scientific">Chitinophaga niastensis</name>
    <dbReference type="NCBI Taxonomy" id="536980"/>
    <lineage>
        <taxon>Bacteria</taxon>
        <taxon>Pseudomonadati</taxon>
        <taxon>Bacteroidota</taxon>
        <taxon>Chitinophagia</taxon>
        <taxon>Chitinophagales</taxon>
        <taxon>Chitinophagaceae</taxon>
        <taxon>Chitinophaga</taxon>
    </lineage>
</organism>
<dbReference type="InterPro" id="IPR011051">
    <property type="entry name" value="RmlC_Cupin_sf"/>
</dbReference>
<dbReference type="Pfam" id="PF07883">
    <property type="entry name" value="Cupin_2"/>
    <property type="match status" value="1"/>
</dbReference>
<keyword evidence="3" id="KW-1185">Reference proteome</keyword>
<comment type="caution">
    <text evidence="2">The sequence shown here is derived from an EMBL/GenBank/DDBJ whole genome shotgun (WGS) entry which is preliminary data.</text>
</comment>
<dbReference type="SUPFAM" id="SSF51182">
    <property type="entry name" value="RmlC-like cupins"/>
    <property type="match status" value="1"/>
</dbReference>
<gene>
    <name evidence="2" type="ORF">CLV51_102745</name>
</gene>
<dbReference type="InterPro" id="IPR013096">
    <property type="entry name" value="Cupin_2"/>
</dbReference>
<keyword evidence="2" id="KW-0223">Dioxygenase</keyword>
<protein>
    <submittedName>
        <fullName evidence="2">Quercetin dioxygenase-like cupin family protein</fullName>
    </submittedName>
</protein>
<proteinExistence type="predicted"/>
<evidence type="ECO:0000313" key="2">
    <source>
        <dbReference type="EMBL" id="PSL47885.1"/>
    </source>
</evidence>
<evidence type="ECO:0000259" key="1">
    <source>
        <dbReference type="Pfam" id="PF07883"/>
    </source>
</evidence>
<evidence type="ECO:0000313" key="3">
    <source>
        <dbReference type="Proteomes" id="UP000240971"/>
    </source>
</evidence>